<feature type="region of interest" description="Disordered" evidence="5">
    <location>
        <begin position="75"/>
        <end position="147"/>
    </location>
</feature>
<dbReference type="InterPro" id="IPR037185">
    <property type="entry name" value="EmrE-like"/>
</dbReference>
<comment type="subcellular location">
    <subcellularLocation>
        <location evidence="1">Membrane</location>
        <topology evidence="1">Multi-pass membrane protein</topology>
    </subcellularLocation>
</comment>
<dbReference type="Proteomes" id="UP000770015">
    <property type="component" value="Unassembled WGS sequence"/>
</dbReference>
<gene>
    <name evidence="7" type="ORF">F5X68DRAFT_215271</name>
</gene>
<feature type="transmembrane region" description="Helical" evidence="6">
    <location>
        <begin position="36"/>
        <end position="58"/>
    </location>
</feature>
<protein>
    <submittedName>
        <fullName evidence="7">DUF803 domain membrane protein</fullName>
    </submittedName>
</protein>
<evidence type="ECO:0000313" key="7">
    <source>
        <dbReference type="EMBL" id="KAH6671596.1"/>
    </source>
</evidence>
<keyword evidence="3 6" id="KW-1133">Transmembrane helix</keyword>
<feature type="transmembrane region" description="Helical" evidence="6">
    <location>
        <begin position="212"/>
        <end position="230"/>
    </location>
</feature>
<proteinExistence type="predicted"/>
<feature type="transmembrane region" description="Helical" evidence="6">
    <location>
        <begin position="375"/>
        <end position="393"/>
    </location>
</feature>
<feature type="region of interest" description="Disordered" evidence="5">
    <location>
        <begin position="629"/>
        <end position="696"/>
    </location>
</feature>
<feature type="transmembrane region" description="Helical" evidence="6">
    <location>
        <begin position="274"/>
        <end position="292"/>
    </location>
</feature>
<feature type="compositionally biased region" description="Basic and acidic residues" evidence="5">
    <location>
        <begin position="123"/>
        <end position="134"/>
    </location>
</feature>
<dbReference type="GO" id="GO:0016020">
    <property type="term" value="C:membrane"/>
    <property type="evidence" value="ECO:0007669"/>
    <property type="project" value="UniProtKB-SubCell"/>
</dbReference>
<feature type="region of interest" description="Disordered" evidence="5">
    <location>
        <begin position="419"/>
        <end position="443"/>
    </location>
</feature>
<organism evidence="7 8">
    <name type="scientific">Plectosphaerella plurivora</name>
    <dbReference type="NCBI Taxonomy" id="936078"/>
    <lineage>
        <taxon>Eukaryota</taxon>
        <taxon>Fungi</taxon>
        <taxon>Dikarya</taxon>
        <taxon>Ascomycota</taxon>
        <taxon>Pezizomycotina</taxon>
        <taxon>Sordariomycetes</taxon>
        <taxon>Hypocreomycetidae</taxon>
        <taxon>Glomerellales</taxon>
        <taxon>Plectosphaerellaceae</taxon>
        <taxon>Plectosphaerella</taxon>
    </lineage>
</organism>
<dbReference type="GO" id="GO:0015095">
    <property type="term" value="F:magnesium ion transmembrane transporter activity"/>
    <property type="evidence" value="ECO:0007669"/>
    <property type="project" value="InterPro"/>
</dbReference>
<evidence type="ECO:0000256" key="5">
    <source>
        <dbReference type="SAM" id="MobiDB-lite"/>
    </source>
</evidence>
<accession>A0A9P9A6E8</accession>
<dbReference type="OrthoDB" id="165382at2759"/>
<feature type="compositionally biased region" description="Low complexity" evidence="5">
    <location>
        <begin position="138"/>
        <end position="147"/>
    </location>
</feature>
<feature type="transmembrane region" description="Helical" evidence="6">
    <location>
        <begin position="344"/>
        <end position="363"/>
    </location>
</feature>
<feature type="transmembrane region" description="Helical" evidence="6">
    <location>
        <begin position="312"/>
        <end position="332"/>
    </location>
</feature>
<keyword evidence="2 6" id="KW-0812">Transmembrane</keyword>
<feature type="compositionally biased region" description="Polar residues" evidence="5">
    <location>
        <begin position="82"/>
        <end position="93"/>
    </location>
</feature>
<dbReference type="SUPFAM" id="SSF103481">
    <property type="entry name" value="Multidrug resistance efflux transporter EmrE"/>
    <property type="match status" value="1"/>
</dbReference>
<evidence type="ECO:0000256" key="3">
    <source>
        <dbReference type="ARBA" id="ARBA00022989"/>
    </source>
</evidence>
<sequence>MGIPGRSAYPTASLIAAASAGPDAHDGDGDGELQNWSSLIGIVTAIVGNVLIALALNVQRYAHIRLHRERERVRRQAKEALRQSQDGRQNGSYGTLEANGNGAGQHGARSNGSHDADDDAEEARESDHLTRSFHSEATSGSDSSGDDTNSTYLQSPYWWLGQVLITVGELGNFLAYGFAPASIVSPLGVVALVSNCIIAPILFKETFRRRDFAGVVIAVGGVVTVVLSANTEETKLDPHDVWDHITTIEFEVYLAVTMSLIAILMWASPRYGNSTILIDLGLVGLFGGYTVLSTKGVSSMLSSALFRAFTTPVTYALLFILLSTAVMQVRYVNKALQRFDSTQVIPIQFVTFTLCVIIGSAVLYRDFERTSAEQAAKFVGGCLLTFFGVFLITSGRPRGDEEEDVLSDAEGVEETIGLAAQDHGHPGPQPIGSTPSSRRSSRASRLSYLVADPKLYGMSHDSGIPTARAAAAPGPRSPGVAEYSQLLGNDWDDSDRDGAPLGGPRMISDSAVPTLAALAATPSEPSTPFRDLQGPFPYSSEEPFTPRPALSVPAQRSQTHQYSGPIFSPSPLSSTVNAVVKDTLLRNAQNPLMKRPSVKRLRTSIRASLFMSEDEIRAQRDIEAEAHRRRLASRSQDHITHFPDPSEAEALIASSDSPEPAGRRQRSMSDTLGHLFRVTSKRKKGRAAEEPDDAEG</sequence>
<dbReference type="Pfam" id="PF05653">
    <property type="entry name" value="Mg_trans_NIPA"/>
    <property type="match status" value="1"/>
</dbReference>
<dbReference type="InterPro" id="IPR008521">
    <property type="entry name" value="Mg_trans_NIPA"/>
</dbReference>
<keyword evidence="4 6" id="KW-0472">Membrane</keyword>
<evidence type="ECO:0000256" key="4">
    <source>
        <dbReference type="ARBA" id="ARBA00023136"/>
    </source>
</evidence>
<reference evidence="7" key="1">
    <citation type="journal article" date="2021" name="Nat. Commun.">
        <title>Genetic determinants of endophytism in the Arabidopsis root mycobiome.</title>
        <authorList>
            <person name="Mesny F."/>
            <person name="Miyauchi S."/>
            <person name="Thiergart T."/>
            <person name="Pickel B."/>
            <person name="Atanasova L."/>
            <person name="Karlsson M."/>
            <person name="Huettel B."/>
            <person name="Barry K.W."/>
            <person name="Haridas S."/>
            <person name="Chen C."/>
            <person name="Bauer D."/>
            <person name="Andreopoulos W."/>
            <person name="Pangilinan J."/>
            <person name="LaButti K."/>
            <person name="Riley R."/>
            <person name="Lipzen A."/>
            <person name="Clum A."/>
            <person name="Drula E."/>
            <person name="Henrissat B."/>
            <person name="Kohler A."/>
            <person name="Grigoriev I.V."/>
            <person name="Martin F.M."/>
            <person name="Hacquard S."/>
        </authorList>
    </citation>
    <scope>NUCLEOTIDE SEQUENCE</scope>
    <source>
        <strain evidence="7">MPI-SDFR-AT-0117</strain>
    </source>
</reference>
<feature type="compositionally biased region" description="Low complexity" evidence="5">
    <location>
        <begin position="433"/>
        <end position="443"/>
    </location>
</feature>
<evidence type="ECO:0000256" key="1">
    <source>
        <dbReference type="ARBA" id="ARBA00004141"/>
    </source>
</evidence>
<evidence type="ECO:0000313" key="8">
    <source>
        <dbReference type="Proteomes" id="UP000770015"/>
    </source>
</evidence>
<keyword evidence="8" id="KW-1185">Reference proteome</keyword>
<evidence type="ECO:0000256" key="2">
    <source>
        <dbReference type="ARBA" id="ARBA00022692"/>
    </source>
</evidence>
<dbReference type="PANTHER" id="PTHR12570">
    <property type="match status" value="1"/>
</dbReference>
<dbReference type="PANTHER" id="PTHR12570:SF65">
    <property type="entry name" value="MAGNESIUM TRANSPORTER NIPA9-RELATED"/>
    <property type="match status" value="1"/>
</dbReference>
<feature type="transmembrane region" description="Helical" evidence="6">
    <location>
        <begin position="183"/>
        <end position="203"/>
    </location>
</feature>
<evidence type="ECO:0000256" key="6">
    <source>
        <dbReference type="SAM" id="Phobius"/>
    </source>
</evidence>
<dbReference type="AlphaFoldDB" id="A0A9P9A6E8"/>
<feature type="transmembrane region" description="Helical" evidence="6">
    <location>
        <begin position="250"/>
        <end position="267"/>
    </location>
</feature>
<dbReference type="EMBL" id="JAGSXJ010000028">
    <property type="protein sequence ID" value="KAH6671596.1"/>
    <property type="molecule type" value="Genomic_DNA"/>
</dbReference>
<comment type="caution">
    <text evidence="7">The sequence shown here is derived from an EMBL/GenBank/DDBJ whole genome shotgun (WGS) entry which is preliminary data.</text>
</comment>
<name>A0A9P9A6E8_9PEZI</name>